<accession>N6XWE4</accession>
<gene>
    <name evidence="1" type="ORF">C666_18670</name>
</gene>
<sequence>MSCTKRRLNYVLFKEEGAFVARCVNAEVASDCRTEQEAAANLQEALDLYFENDGTKLAEPPS</sequence>
<proteinExistence type="predicted"/>
<evidence type="ECO:0000313" key="2">
    <source>
        <dbReference type="Proteomes" id="UP000013232"/>
    </source>
</evidence>
<dbReference type="SUPFAM" id="SSF143100">
    <property type="entry name" value="TTHA1013/TTHA0281-like"/>
    <property type="match status" value="1"/>
</dbReference>
<keyword evidence="2" id="KW-1185">Reference proteome</keyword>
<name>N6XWE4_THAL4</name>
<dbReference type="InterPro" id="IPR035069">
    <property type="entry name" value="TTHA1013/TTHA0281-like"/>
</dbReference>
<dbReference type="Gene3D" id="3.30.160.250">
    <property type="match status" value="1"/>
</dbReference>
<dbReference type="AlphaFoldDB" id="N6XWE4"/>
<evidence type="ECO:0008006" key="3">
    <source>
        <dbReference type="Google" id="ProtNLM"/>
    </source>
</evidence>
<dbReference type="Proteomes" id="UP000013232">
    <property type="component" value="Unassembled WGS sequence"/>
</dbReference>
<protein>
    <recommendedName>
        <fullName evidence="3">Type II toxin-antitoxin system HicB family antitoxin</fullName>
    </recommendedName>
</protein>
<dbReference type="EMBL" id="AMXE01000152">
    <property type="protein sequence ID" value="ENO83605.1"/>
    <property type="molecule type" value="Genomic_DNA"/>
</dbReference>
<organism evidence="1 2">
    <name type="scientific">Thauera linaloolentis (strain DSM 12138 / JCM 21573 / CCUG 41526 / CIP 105981 / IAM 15112 / NBRC 102519 / 47Lol)</name>
    <dbReference type="NCBI Taxonomy" id="1123367"/>
    <lineage>
        <taxon>Bacteria</taxon>
        <taxon>Pseudomonadati</taxon>
        <taxon>Pseudomonadota</taxon>
        <taxon>Betaproteobacteria</taxon>
        <taxon>Rhodocyclales</taxon>
        <taxon>Zoogloeaceae</taxon>
        <taxon>Thauera</taxon>
    </lineage>
</organism>
<comment type="caution">
    <text evidence="1">The sequence shown here is derived from an EMBL/GenBank/DDBJ whole genome shotgun (WGS) entry which is preliminary data.</text>
</comment>
<evidence type="ECO:0000313" key="1">
    <source>
        <dbReference type="EMBL" id="ENO83605.1"/>
    </source>
</evidence>
<reference evidence="1 2" key="1">
    <citation type="submission" date="2012-09" db="EMBL/GenBank/DDBJ databases">
        <title>Draft Genome Sequences of 6 Strains from Genus Thauera.</title>
        <authorList>
            <person name="Liu B."/>
            <person name="Shapleigh J.P."/>
            <person name="Frostegard A.H."/>
        </authorList>
    </citation>
    <scope>NUCLEOTIDE SEQUENCE [LARGE SCALE GENOMIC DNA]</scope>
    <source>
        <strain evidence="2">47Lol / DSM 12138</strain>
    </source>
</reference>